<keyword evidence="3 7" id="KW-0312">Gluconeogenesis</keyword>
<evidence type="ECO:0000256" key="8">
    <source>
        <dbReference type="RuleBase" id="RU000612"/>
    </source>
</evidence>
<dbReference type="AlphaFoldDB" id="E0XRW9"/>
<dbReference type="PRINTS" id="PR00662">
    <property type="entry name" value="G6PISOMERASE"/>
</dbReference>
<comment type="pathway">
    <text evidence="1 7 8">Carbohydrate degradation; glycolysis; D-glyceraldehyde 3-phosphate and glycerone phosphate from D-glucose: step 2/4.</text>
</comment>
<evidence type="ECO:0000256" key="5">
    <source>
        <dbReference type="ARBA" id="ARBA00023235"/>
    </source>
</evidence>
<dbReference type="PROSITE" id="PS51463">
    <property type="entry name" value="P_GLUCOSE_ISOMERASE_3"/>
    <property type="match status" value="1"/>
</dbReference>
<dbReference type="GO" id="GO:0006096">
    <property type="term" value="P:glycolytic process"/>
    <property type="evidence" value="ECO:0007669"/>
    <property type="project" value="UniProtKB-UniRule"/>
</dbReference>
<dbReference type="CDD" id="cd05015">
    <property type="entry name" value="SIS_PGI_1"/>
    <property type="match status" value="1"/>
</dbReference>
<evidence type="ECO:0000256" key="1">
    <source>
        <dbReference type="ARBA" id="ARBA00004926"/>
    </source>
</evidence>
<dbReference type="PANTHER" id="PTHR11469:SF1">
    <property type="entry name" value="GLUCOSE-6-PHOSPHATE ISOMERASE"/>
    <property type="match status" value="1"/>
</dbReference>
<comment type="subcellular location">
    <subcellularLocation>
        <location evidence="7">Cytoplasm</location>
    </subcellularLocation>
</comment>
<evidence type="ECO:0000313" key="10">
    <source>
        <dbReference type="EMBL" id="ADI17160.1"/>
    </source>
</evidence>
<feature type="active site" evidence="7">
    <location>
        <position position="479"/>
    </location>
</feature>
<evidence type="ECO:0000256" key="6">
    <source>
        <dbReference type="ARBA" id="ARBA00029321"/>
    </source>
</evidence>
<evidence type="ECO:0000256" key="9">
    <source>
        <dbReference type="SAM" id="MobiDB-lite"/>
    </source>
</evidence>
<keyword evidence="4 7" id="KW-0324">Glycolysis</keyword>
<protein>
    <recommendedName>
        <fullName evidence="7">Glucose-6-phosphate isomerase</fullName>
        <shortName evidence="7">GPI</shortName>
        <ecNumber evidence="7">5.3.1.9</ecNumber>
    </recommendedName>
    <alternativeName>
        <fullName evidence="7">Phosphoglucose isomerase</fullName>
        <shortName evidence="7">PGI</shortName>
    </alternativeName>
    <alternativeName>
        <fullName evidence="7">Phosphohexose isomerase</fullName>
        <shortName evidence="7">PHI</shortName>
    </alternativeName>
</protein>
<dbReference type="InterPro" id="IPR001672">
    <property type="entry name" value="G6P_Isomerase"/>
</dbReference>
<dbReference type="GO" id="GO:0097367">
    <property type="term" value="F:carbohydrate derivative binding"/>
    <property type="evidence" value="ECO:0007669"/>
    <property type="project" value="InterPro"/>
</dbReference>
<sequence length="491" mass="55489">MEQHAQSVLASEGAQKIRDVGRRKRSHLPIAGLSIDHSRQLVDDSTLDILLNLYKQSNAKKIKLGYLNGAPVNLTENLASLHMAMRDGMPTLDPKVRQQISLNRERYLEFAERVRSGATRSYNNKIFTDIVHIGIGGSHLGQELAVECLNDSRDRGPNIHFLSNIDSRPLTNLLQRLKPETTLFLLASKSFSTTETKINSLRAKSWFLERVDDENAITSHFCALTSNPRAAEEFGIPEKMVFTFMPEIGGRFSVWSSAGLPIALAIGSKKYLEFLEGARVVDEHFVSQDELSNIPLLTALIGVWNYNFLHCHSLAILCYDQRLRLLPPYLQQLFMECNGKSTTRSGEECEYTTMPIVWGGQGTEGQHAYHQLLHQGTSAFAADFIAITDKNDPIAEHRHWLNAHARAQSKVMSEGWNQKSNNERFKNIRGHHPHTNIVMDQLEASELGSLLSYYEHVTFYLGALWDINSFDQWGVERGKTIANSIFKKLNK</sequence>
<dbReference type="Gene3D" id="3.40.50.10490">
    <property type="entry name" value="Glucose-6-phosphate isomerase like protein, domain 1"/>
    <property type="match status" value="2"/>
</dbReference>
<evidence type="ECO:0000256" key="4">
    <source>
        <dbReference type="ARBA" id="ARBA00023152"/>
    </source>
</evidence>
<dbReference type="GO" id="GO:0051156">
    <property type="term" value="P:glucose 6-phosphate metabolic process"/>
    <property type="evidence" value="ECO:0007669"/>
    <property type="project" value="TreeGrafter"/>
</dbReference>
<dbReference type="EMBL" id="GU474855">
    <property type="protein sequence ID" value="ADI17160.1"/>
    <property type="molecule type" value="Genomic_DNA"/>
</dbReference>
<dbReference type="UniPathway" id="UPA00138"/>
<feature type="active site" description="Proton donor" evidence="7">
    <location>
        <position position="336"/>
    </location>
</feature>
<feature type="active site" evidence="7">
    <location>
        <position position="367"/>
    </location>
</feature>
<evidence type="ECO:0000256" key="2">
    <source>
        <dbReference type="ARBA" id="ARBA00006604"/>
    </source>
</evidence>
<dbReference type="InterPro" id="IPR018189">
    <property type="entry name" value="Phosphoglucose_isomerase_CS"/>
</dbReference>
<dbReference type="InterPro" id="IPR035482">
    <property type="entry name" value="SIS_PGI_2"/>
</dbReference>
<dbReference type="EC" id="5.3.1.9" evidence="7"/>
<dbReference type="CDD" id="cd05016">
    <property type="entry name" value="SIS_PGI_2"/>
    <property type="match status" value="1"/>
</dbReference>
<dbReference type="GO" id="GO:0004347">
    <property type="term" value="F:glucose-6-phosphate isomerase activity"/>
    <property type="evidence" value="ECO:0007669"/>
    <property type="project" value="UniProtKB-UniRule"/>
</dbReference>
<dbReference type="GO" id="GO:0006094">
    <property type="term" value="P:gluconeogenesis"/>
    <property type="evidence" value="ECO:0007669"/>
    <property type="project" value="UniProtKB-UniRule"/>
</dbReference>
<keyword evidence="7" id="KW-0963">Cytoplasm</keyword>
<proteinExistence type="inferred from homology"/>
<comment type="catalytic activity">
    <reaction evidence="6 7 8">
        <text>alpha-D-glucose 6-phosphate = beta-D-fructose 6-phosphate</text>
        <dbReference type="Rhea" id="RHEA:11816"/>
        <dbReference type="ChEBI" id="CHEBI:57634"/>
        <dbReference type="ChEBI" id="CHEBI:58225"/>
        <dbReference type="EC" id="5.3.1.9"/>
    </reaction>
</comment>
<dbReference type="PANTHER" id="PTHR11469">
    <property type="entry name" value="GLUCOSE-6-PHOSPHATE ISOMERASE"/>
    <property type="match status" value="1"/>
</dbReference>
<dbReference type="UniPathway" id="UPA00109">
    <property type="reaction ID" value="UER00181"/>
</dbReference>
<dbReference type="Pfam" id="PF00342">
    <property type="entry name" value="PGI"/>
    <property type="match status" value="1"/>
</dbReference>
<dbReference type="Gene3D" id="1.10.1390.10">
    <property type="match status" value="1"/>
</dbReference>
<organism evidence="10">
    <name type="scientific">uncultured gamma proteobacterium HF0070_08D07</name>
    <dbReference type="NCBI Taxonomy" id="710983"/>
    <lineage>
        <taxon>Bacteria</taxon>
        <taxon>Pseudomonadati</taxon>
        <taxon>Pseudomonadota</taxon>
        <taxon>Gammaproteobacteria</taxon>
        <taxon>environmental samples</taxon>
    </lineage>
</organism>
<accession>E0XRW9</accession>
<comment type="pathway">
    <text evidence="7">Carbohydrate biosynthesis; gluconeogenesis.</text>
</comment>
<comment type="function">
    <text evidence="7">Catalyzes the reversible isomerization of glucose-6-phosphate to fructose-6-phosphate.</text>
</comment>
<keyword evidence="5 7" id="KW-0413">Isomerase</keyword>
<dbReference type="GO" id="GO:0005829">
    <property type="term" value="C:cytosol"/>
    <property type="evidence" value="ECO:0007669"/>
    <property type="project" value="TreeGrafter"/>
</dbReference>
<dbReference type="NCBIfam" id="NF001211">
    <property type="entry name" value="PRK00179.1"/>
    <property type="match status" value="1"/>
</dbReference>
<dbReference type="InterPro" id="IPR046348">
    <property type="entry name" value="SIS_dom_sf"/>
</dbReference>
<comment type="similarity">
    <text evidence="2 7 8">Belongs to the GPI family.</text>
</comment>
<dbReference type="InterPro" id="IPR035476">
    <property type="entry name" value="SIS_PGI_1"/>
</dbReference>
<dbReference type="SUPFAM" id="SSF53697">
    <property type="entry name" value="SIS domain"/>
    <property type="match status" value="1"/>
</dbReference>
<evidence type="ECO:0000256" key="7">
    <source>
        <dbReference type="HAMAP-Rule" id="MF_00473"/>
    </source>
</evidence>
<name>E0XRW9_9GAMM</name>
<reference evidence="10" key="1">
    <citation type="journal article" date="2011" name="Environ. Microbiol.">
        <title>Time-series analyses of Monterey Bay coastal microbial picoplankton using a 'genome proxy' microarray.</title>
        <authorList>
            <person name="Rich V.I."/>
            <person name="Pham V.D."/>
            <person name="Eppley J."/>
            <person name="Shi Y."/>
            <person name="DeLong E.F."/>
        </authorList>
    </citation>
    <scope>NUCLEOTIDE SEQUENCE</scope>
</reference>
<dbReference type="PROSITE" id="PS00174">
    <property type="entry name" value="P_GLUCOSE_ISOMERASE_2"/>
    <property type="match status" value="1"/>
</dbReference>
<dbReference type="GO" id="GO:0048029">
    <property type="term" value="F:monosaccharide binding"/>
    <property type="evidence" value="ECO:0007669"/>
    <property type="project" value="TreeGrafter"/>
</dbReference>
<gene>
    <name evidence="7" type="primary">pgi</name>
</gene>
<evidence type="ECO:0000256" key="3">
    <source>
        <dbReference type="ARBA" id="ARBA00022432"/>
    </source>
</evidence>
<dbReference type="HAMAP" id="MF_00473">
    <property type="entry name" value="G6P_isomerase"/>
    <property type="match status" value="1"/>
</dbReference>
<dbReference type="InterPro" id="IPR023096">
    <property type="entry name" value="G6P_Isomerase_C"/>
</dbReference>
<feature type="region of interest" description="Disordered" evidence="9">
    <location>
        <begin position="1"/>
        <end position="21"/>
    </location>
</feature>